<dbReference type="SUPFAM" id="SSF103088">
    <property type="entry name" value="OmpA-like"/>
    <property type="match status" value="1"/>
</dbReference>
<reference evidence="7" key="1">
    <citation type="submission" date="2021-05" db="EMBL/GenBank/DDBJ databases">
        <title>Molecular characterization for Shewanella algae harboring chromosomal blaOXA-55-like strains isolated from clinical and environment sample.</title>
        <authorList>
            <person name="Ohama Y."/>
            <person name="Aoki K."/>
            <person name="Harada S."/>
            <person name="Moriya K."/>
            <person name="Ishii Y."/>
            <person name="Tateda K."/>
        </authorList>
    </citation>
    <scope>NUCLEOTIDE SEQUENCE</scope>
    <source>
        <strain evidence="7">JCM 11563</strain>
    </source>
</reference>
<dbReference type="Pfam" id="PF00691">
    <property type="entry name" value="OmpA"/>
    <property type="match status" value="1"/>
</dbReference>
<sequence>MAIAKPMTIFIATMLMLTNQAIAEQSLFNPINEAKINKQSKRHFTEYGLVSSIKKSKTSTLNVKGKLSRISYRIPISYEPSHIINSYKQQFHDIGGELIFECLHASCGNVKTLYRTLKPLNTIPSQAAAMFTGKVQLDKKLVYVSAFSANWHKEAALQLDIIEVIPEPLDLVSVNPNYLSSEVKQKDFKDLQHKDFQNASDHPMLARLPGAYIHDYEQYNFGQTTVFTAVNKGQHIIKQLEGKITDINYRLPRVYSEYEVNANYHSALIKLGFTQTFSCKGNACGKSRHIHNRIKSLAHNGFDENQFYGLYQLTRPEGNVYAMTYIIGFPGALWGEIKIVEETQLINDRVSIDLEGLTDKIAQTGHVALDGLLFKFDSDEMLAEANSVIDVVATYLKAQPKQRFYVIGHTDDQGKQSYNQGLSDRRAKAVVKKLTTVHNIPKSQLMAKGVGEYAPVANNNNEAGQKLNRRVELVLRSDSK</sequence>
<evidence type="ECO:0000256" key="5">
    <source>
        <dbReference type="SAM" id="SignalP"/>
    </source>
</evidence>
<feature type="chain" id="PRO_5045317866" description="OmpA-like domain-containing protein" evidence="5">
    <location>
        <begin position="24"/>
        <end position="480"/>
    </location>
</feature>
<dbReference type="Proteomes" id="UP000887104">
    <property type="component" value="Unassembled WGS sequence"/>
</dbReference>
<feature type="signal peptide" evidence="5">
    <location>
        <begin position="1"/>
        <end position="23"/>
    </location>
</feature>
<dbReference type="EMBL" id="BPEY01000091">
    <property type="protein sequence ID" value="GIU50624.1"/>
    <property type="molecule type" value="Genomic_DNA"/>
</dbReference>
<keyword evidence="3" id="KW-0998">Cell outer membrane</keyword>
<dbReference type="PRINTS" id="PR01021">
    <property type="entry name" value="OMPADOMAIN"/>
</dbReference>
<feature type="domain" description="OmpA-like" evidence="6">
    <location>
        <begin position="361"/>
        <end position="479"/>
    </location>
</feature>
<keyword evidence="8" id="KW-1185">Reference proteome</keyword>
<dbReference type="Gene3D" id="3.30.1330.60">
    <property type="entry name" value="OmpA-like domain"/>
    <property type="match status" value="1"/>
</dbReference>
<comment type="subcellular location">
    <subcellularLocation>
        <location evidence="1">Cell outer membrane</location>
    </subcellularLocation>
</comment>
<dbReference type="PANTHER" id="PTHR30329:SF21">
    <property type="entry name" value="LIPOPROTEIN YIAD-RELATED"/>
    <property type="match status" value="1"/>
</dbReference>
<evidence type="ECO:0000256" key="3">
    <source>
        <dbReference type="ARBA" id="ARBA00023237"/>
    </source>
</evidence>
<dbReference type="InterPro" id="IPR050330">
    <property type="entry name" value="Bact_OuterMem_StrucFunc"/>
</dbReference>
<dbReference type="PANTHER" id="PTHR30329">
    <property type="entry name" value="STATOR ELEMENT OF FLAGELLAR MOTOR COMPLEX"/>
    <property type="match status" value="1"/>
</dbReference>
<evidence type="ECO:0000256" key="2">
    <source>
        <dbReference type="ARBA" id="ARBA00023136"/>
    </source>
</evidence>
<evidence type="ECO:0000313" key="8">
    <source>
        <dbReference type="Proteomes" id="UP000887104"/>
    </source>
</evidence>
<organism evidence="7 8">
    <name type="scientific">Shewanella sairae</name>
    <dbReference type="NCBI Taxonomy" id="190310"/>
    <lineage>
        <taxon>Bacteria</taxon>
        <taxon>Pseudomonadati</taxon>
        <taxon>Pseudomonadota</taxon>
        <taxon>Gammaproteobacteria</taxon>
        <taxon>Alteromonadales</taxon>
        <taxon>Shewanellaceae</taxon>
        <taxon>Shewanella</taxon>
    </lineage>
</organism>
<comment type="caution">
    <text evidence="7">The sequence shown here is derived from an EMBL/GenBank/DDBJ whole genome shotgun (WGS) entry which is preliminary data.</text>
</comment>
<evidence type="ECO:0000259" key="6">
    <source>
        <dbReference type="PROSITE" id="PS51123"/>
    </source>
</evidence>
<dbReference type="RefSeq" id="WP_220782726.1">
    <property type="nucleotide sequence ID" value="NZ_BPEY01000091.1"/>
</dbReference>
<dbReference type="InterPro" id="IPR036737">
    <property type="entry name" value="OmpA-like_sf"/>
</dbReference>
<accession>A0ABQ4PPH2</accession>
<evidence type="ECO:0000313" key="7">
    <source>
        <dbReference type="EMBL" id="GIU50624.1"/>
    </source>
</evidence>
<evidence type="ECO:0000256" key="1">
    <source>
        <dbReference type="ARBA" id="ARBA00004442"/>
    </source>
</evidence>
<proteinExistence type="predicted"/>
<keyword evidence="2 4" id="KW-0472">Membrane</keyword>
<dbReference type="CDD" id="cd07185">
    <property type="entry name" value="OmpA_C-like"/>
    <property type="match status" value="1"/>
</dbReference>
<dbReference type="InterPro" id="IPR006664">
    <property type="entry name" value="OMP_bac"/>
</dbReference>
<dbReference type="InterPro" id="IPR032608">
    <property type="entry name" value="DUF4892"/>
</dbReference>
<keyword evidence="5" id="KW-0732">Signal</keyword>
<dbReference type="InterPro" id="IPR006665">
    <property type="entry name" value="OmpA-like"/>
</dbReference>
<dbReference type="Pfam" id="PF16234">
    <property type="entry name" value="DUF4892"/>
    <property type="match status" value="1"/>
</dbReference>
<dbReference type="PROSITE" id="PS51123">
    <property type="entry name" value="OMPA_2"/>
    <property type="match status" value="1"/>
</dbReference>
<protein>
    <recommendedName>
        <fullName evidence="6">OmpA-like domain-containing protein</fullName>
    </recommendedName>
</protein>
<gene>
    <name evidence="7" type="ORF">TUM4438_37310</name>
</gene>
<evidence type="ECO:0000256" key="4">
    <source>
        <dbReference type="PROSITE-ProRule" id="PRU00473"/>
    </source>
</evidence>
<name>A0ABQ4PPH2_9GAMM</name>